<name>A0A0U5J9R9_9BACT</name>
<dbReference type="Gene3D" id="3.30.780.10">
    <property type="entry name" value="SUI1-like domain"/>
    <property type="match status" value="1"/>
</dbReference>
<dbReference type="CDD" id="cd11567">
    <property type="entry name" value="YciH_like"/>
    <property type="match status" value="1"/>
</dbReference>
<evidence type="ECO:0000313" key="4">
    <source>
        <dbReference type="EMBL" id="CUI16777.1"/>
    </source>
</evidence>
<organism evidence="4 5">
    <name type="scientific">Candidatus Protochlamydia naegleriophila</name>
    <dbReference type="NCBI Taxonomy" id="389348"/>
    <lineage>
        <taxon>Bacteria</taxon>
        <taxon>Pseudomonadati</taxon>
        <taxon>Chlamydiota</taxon>
        <taxon>Chlamydiia</taxon>
        <taxon>Parachlamydiales</taxon>
        <taxon>Parachlamydiaceae</taxon>
        <taxon>Candidatus Protochlamydia</taxon>
    </lineage>
</organism>
<accession>A0A0U5J9R9</accession>
<dbReference type="AlphaFoldDB" id="A0A0U5J9R9"/>
<keyword evidence="2" id="KW-0648">Protein biosynthesis</keyword>
<dbReference type="SUPFAM" id="SSF55159">
    <property type="entry name" value="eIF1-like"/>
    <property type="match status" value="1"/>
</dbReference>
<dbReference type="STRING" id="389348.PNK_1160"/>
<dbReference type="EMBL" id="LN879502">
    <property type="protein sequence ID" value="CUI16777.1"/>
    <property type="molecule type" value="Genomic_DNA"/>
</dbReference>
<proteinExistence type="predicted"/>
<dbReference type="InterPro" id="IPR001950">
    <property type="entry name" value="SUI1"/>
</dbReference>
<dbReference type="RefSeq" id="WP_032125577.1">
    <property type="nucleotide sequence ID" value="NZ_LN879502.1"/>
</dbReference>
<evidence type="ECO:0000256" key="1">
    <source>
        <dbReference type="ARBA" id="ARBA00022845"/>
    </source>
</evidence>
<dbReference type="KEGG" id="pnl:PNK_1160"/>
<feature type="domain" description="SUI1" evidence="3">
    <location>
        <begin position="28"/>
        <end position="88"/>
    </location>
</feature>
<dbReference type="GO" id="GO:0006417">
    <property type="term" value="P:regulation of translation"/>
    <property type="evidence" value="ECO:0007669"/>
    <property type="project" value="UniProtKB-KW"/>
</dbReference>
<dbReference type="InterPro" id="IPR005872">
    <property type="entry name" value="SUI1_arc_bac"/>
</dbReference>
<evidence type="ECO:0000259" key="3">
    <source>
        <dbReference type="PROSITE" id="PS50296"/>
    </source>
</evidence>
<dbReference type="GO" id="GO:0003743">
    <property type="term" value="F:translation initiation factor activity"/>
    <property type="evidence" value="ECO:0007669"/>
    <property type="project" value="InterPro"/>
</dbReference>
<evidence type="ECO:0000256" key="2">
    <source>
        <dbReference type="ARBA" id="ARBA00022917"/>
    </source>
</evidence>
<keyword evidence="1" id="KW-0810">Translation regulation</keyword>
<dbReference type="PATRIC" id="fig|389348.3.peg.1278"/>
<dbReference type="Proteomes" id="UP000069902">
    <property type="component" value="Chromosome cPNK"/>
</dbReference>
<sequence>MPFTIGGEWIPEPQPVVKPKHPVKVVKEKRGSSIVTVLLNLPLTPEELKQLCSTLKQRLGCGGSIKSNQIELQGDKVQVVKDFLKEQKNKS</sequence>
<dbReference type="PROSITE" id="PS50296">
    <property type="entry name" value="SUI1"/>
    <property type="match status" value="1"/>
</dbReference>
<gene>
    <name evidence="4" type="ORF">PNK_1160</name>
</gene>
<dbReference type="Pfam" id="PF01253">
    <property type="entry name" value="SUI1"/>
    <property type="match status" value="1"/>
</dbReference>
<dbReference type="InterPro" id="IPR036877">
    <property type="entry name" value="SUI1_dom_sf"/>
</dbReference>
<keyword evidence="5" id="KW-1185">Reference proteome</keyword>
<dbReference type="InParanoid" id="A0A0U5J9R9"/>
<reference evidence="5" key="1">
    <citation type="submission" date="2015-09" db="EMBL/GenBank/DDBJ databases">
        <authorList>
            <person name="Bertelli C."/>
        </authorList>
    </citation>
    <scope>NUCLEOTIDE SEQUENCE [LARGE SCALE GENOMIC DNA]</scope>
    <source>
        <strain evidence="5">KNic</strain>
    </source>
</reference>
<protein>
    <recommendedName>
        <fullName evidence="3">SUI1 domain-containing protein</fullName>
    </recommendedName>
</protein>
<dbReference type="FunCoup" id="A0A0U5J9R9">
    <property type="interactions" value="99"/>
</dbReference>
<evidence type="ECO:0000313" key="5">
    <source>
        <dbReference type="Proteomes" id="UP000069902"/>
    </source>
</evidence>